<dbReference type="AlphaFoldDB" id="A0A8H3GMZ1"/>
<protein>
    <submittedName>
        <fullName evidence="1">Uncharacterized protein</fullName>
    </submittedName>
</protein>
<sequence length="115" mass="12893">MSATIDRQAALSHLAQCLSFPPNITVTASLEEPGRVLDPLGLLLEVLCQKYRVLGFIIYHSPRLRHTRCRVGQGSFSLKGTDLPKNSRNNPDTSYFHKYSFILAIPSFRYSLGLV</sequence>
<gene>
    <name evidence="1" type="ORF">RDB_LOCUS57810</name>
</gene>
<name>A0A8H3GMZ1_9AGAM</name>
<organism evidence="1 2">
    <name type="scientific">Rhizoctonia solani</name>
    <dbReference type="NCBI Taxonomy" id="456999"/>
    <lineage>
        <taxon>Eukaryota</taxon>
        <taxon>Fungi</taxon>
        <taxon>Dikarya</taxon>
        <taxon>Basidiomycota</taxon>
        <taxon>Agaricomycotina</taxon>
        <taxon>Agaricomycetes</taxon>
        <taxon>Cantharellales</taxon>
        <taxon>Ceratobasidiaceae</taxon>
        <taxon>Rhizoctonia</taxon>
    </lineage>
</organism>
<comment type="caution">
    <text evidence="1">The sequence shown here is derived from an EMBL/GenBank/DDBJ whole genome shotgun (WGS) entry which is preliminary data.</text>
</comment>
<evidence type="ECO:0000313" key="1">
    <source>
        <dbReference type="EMBL" id="CAE6457722.1"/>
    </source>
</evidence>
<dbReference type="EMBL" id="CAJMXA010001313">
    <property type="protein sequence ID" value="CAE6457722.1"/>
    <property type="molecule type" value="Genomic_DNA"/>
</dbReference>
<evidence type="ECO:0000313" key="2">
    <source>
        <dbReference type="Proteomes" id="UP000663853"/>
    </source>
</evidence>
<dbReference type="Proteomes" id="UP000663853">
    <property type="component" value="Unassembled WGS sequence"/>
</dbReference>
<proteinExistence type="predicted"/>
<reference evidence="1" key="1">
    <citation type="submission" date="2021-01" db="EMBL/GenBank/DDBJ databases">
        <authorList>
            <person name="Kaushik A."/>
        </authorList>
    </citation>
    <scope>NUCLEOTIDE SEQUENCE</scope>
    <source>
        <strain evidence="1">AG6-10EEA</strain>
    </source>
</reference>
<accession>A0A8H3GMZ1</accession>